<evidence type="ECO:0000256" key="1">
    <source>
        <dbReference type="ARBA" id="ARBA00022741"/>
    </source>
</evidence>
<feature type="domain" description="ClpA/ClpB AAA lid" evidence="4">
    <location>
        <begin position="165"/>
        <end position="225"/>
    </location>
</feature>
<keyword evidence="1" id="KW-0547">Nucleotide-binding</keyword>
<evidence type="ECO:0000256" key="2">
    <source>
        <dbReference type="ARBA" id="ARBA00022840"/>
    </source>
</evidence>
<dbReference type="PANTHER" id="PTHR11638">
    <property type="entry name" value="ATP-DEPENDENT CLP PROTEASE"/>
    <property type="match status" value="1"/>
</dbReference>
<accession>A0A284S714</accession>
<dbReference type="Pfam" id="PF17871">
    <property type="entry name" value="AAA_lid_9"/>
    <property type="match status" value="1"/>
</dbReference>
<proteinExistence type="predicted"/>
<dbReference type="SUPFAM" id="SSF52540">
    <property type="entry name" value="P-loop containing nucleoside triphosphate hydrolases"/>
    <property type="match status" value="1"/>
</dbReference>
<dbReference type="InterPro" id="IPR041546">
    <property type="entry name" value="ClpA/ClpB_AAA_lid"/>
</dbReference>
<evidence type="ECO:0000313" key="6">
    <source>
        <dbReference type="Proteomes" id="UP000219338"/>
    </source>
</evidence>
<dbReference type="Gene3D" id="3.40.50.300">
    <property type="entry name" value="P-loop containing nucleotide triphosphate hydrolases"/>
    <property type="match status" value="1"/>
</dbReference>
<name>A0A284S714_ARMOS</name>
<dbReference type="GO" id="GO:0016887">
    <property type="term" value="F:ATP hydrolysis activity"/>
    <property type="evidence" value="ECO:0007669"/>
    <property type="project" value="TreeGrafter"/>
</dbReference>
<gene>
    <name evidence="5" type="ORF">ARMOST_20324</name>
</gene>
<dbReference type="EMBL" id="FUEG01000038">
    <property type="protein sequence ID" value="SJL16795.1"/>
    <property type="molecule type" value="Genomic_DNA"/>
</dbReference>
<dbReference type="AlphaFoldDB" id="A0A284S714"/>
<dbReference type="PANTHER" id="PTHR11638:SF18">
    <property type="entry name" value="HEAT SHOCK PROTEIN 104"/>
    <property type="match status" value="1"/>
</dbReference>
<dbReference type="InterPro" id="IPR027417">
    <property type="entry name" value="P-loop_NTPase"/>
</dbReference>
<reference evidence="6" key="1">
    <citation type="journal article" date="2017" name="Nat. Ecol. Evol.">
        <title>Genome expansion and lineage-specific genetic innovations in the forest pathogenic fungi Armillaria.</title>
        <authorList>
            <person name="Sipos G."/>
            <person name="Prasanna A.N."/>
            <person name="Walter M.C."/>
            <person name="O'Connor E."/>
            <person name="Balint B."/>
            <person name="Krizsan K."/>
            <person name="Kiss B."/>
            <person name="Hess J."/>
            <person name="Varga T."/>
            <person name="Slot J."/>
            <person name="Riley R."/>
            <person name="Boka B."/>
            <person name="Rigling D."/>
            <person name="Barry K."/>
            <person name="Lee J."/>
            <person name="Mihaltcheva S."/>
            <person name="LaButti K."/>
            <person name="Lipzen A."/>
            <person name="Waldron R."/>
            <person name="Moloney N.M."/>
            <person name="Sperisen C."/>
            <person name="Kredics L."/>
            <person name="Vagvoelgyi C."/>
            <person name="Patrignani A."/>
            <person name="Fitzpatrick D."/>
            <person name="Nagy I."/>
            <person name="Doyle S."/>
            <person name="Anderson J.B."/>
            <person name="Grigoriev I.V."/>
            <person name="Gueldener U."/>
            <person name="Muensterkoetter M."/>
            <person name="Nagy L.G."/>
        </authorList>
    </citation>
    <scope>NUCLEOTIDE SEQUENCE [LARGE SCALE GENOMIC DNA]</scope>
    <source>
        <strain evidence="6">C18/9</strain>
    </source>
</reference>
<keyword evidence="2" id="KW-0067">ATP-binding</keyword>
<evidence type="ECO:0000313" key="5">
    <source>
        <dbReference type="EMBL" id="SJL16795.1"/>
    </source>
</evidence>
<dbReference type="Proteomes" id="UP000219338">
    <property type="component" value="Unassembled WGS sequence"/>
</dbReference>
<dbReference type="GO" id="GO:0034605">
    <property type="term" value="P:cellular response to heat"/>
    <property type="evidence" value="ECO:0007669"/>
    <property type="project" value="TreeGrafter"/>
</dbReference>
<dbReference type="OrthoDB" id="47330at2759"/>
<keyword evidence="6" id="KW-1185">Reference proteome</keyword>
<evidence type="ECO:0000256" key="3">
    <source>
        <dbReference type="SAM" id="Coils"/>
    </source>
</evidence>
<dbReference type="InterPro" id="IPR050130">
    <property type="entry name" value="ClpA_ClpB"/>
</dbReference>
<evidence type="ECO:0000259" key="4">
    <source>
        <dbReference type="Pfam" id="PF17871"/>
    </source>
</evidence>
<dbReference type="GO" id="GO:0005524">
    <property type="term" value="F:ATP binding"/>
    <property type="evidence" value="ECO:0007669"/>
    <property type="project" value="UniProtKB-KW"/>
</dbReference>
<dbReference type="STRING" id="47428.A0A284S714"/>
<organism evidence="5 6">
    <name type="scientific">Armillaria ostoyae</name>
    <name type="common">Armillaria root rot fungus</name>
    <dbReference type="NCBI Taxonomy" id="47428"/>
    <lineage>
        <taxon>Eukaryota</taxon>
        <taxon>Fungi</taxon>
        <taxon>Dikarya</taxon>
        <taxon>Basidiomycota</taxon>
        <taxon>Agaricomycotina</taxon>
        <taxon>Agaricomycetes</taxon>
        <taxon>Agaricomycetidae</taxon>
        <taxon>Agaricales</taxon>
        <taxon>Marasmiineae</taxon>
        <taxon>Physalacriaceae</taxon>
        <taxon>Armillaria</taxon>
    </lineage>
</organism>
<dbReference type="GO" id="GO:0005737">
    <property type="term" value="C:cytoplasm"/>
    <property type="evidence" value="ECO:0007669"/>
    <property type="project" value="TreeGrafter"/>
</dbReference>
<feature type="coiled-coil region" evidence="3">
    <location>
        <begin position="190"/>
        <end position="224"/>
    </location>
</feature>
<sequence>MISASPKVLSSSSALLKDLSIVPIIKEADANEVTLQALIQQIRASLQVEPKNTEASFDALHKNAVNLTSSAEEDKIDHVISCNNEIWPDKKNPVLIVSSVASAENGGTGDILFIDNLRILWLAEEHRVAVWPERRFVQVIINEPVVSKAINILRGIQEKYEQRWHRYPRSRCLPVIDLVDEACASVRVTRETEPEEIDKLQRRLSELQGENHALKREKDVAGEERLGLVRQAIAIVEDGLIPLKAAY</sequence>
<keyword evidence="3" id="KW-0175">Coiled coil</keyword>
<protein>
    <recommendedName>
        <fullName evidence="4">ClpA/ClpB AAA lid domain-containing protein</fullName>
    </recommendedName>
</protein>